<dbReference type="RefSeq" id="WP_009058665.1">
    <property type="nucleotide sequence ID" value="NZ_CP037899.1"/>
</dbReference>
<keyword evidence="3" id="KW-1185">Reference proteome</keyword>
<reference evidence="2" key="2">
    <citation type="journal article" date="2019" name="BMC Genomics">
        <title>Complete genome sequence analysis of the thermoacidophilic verrucomicrobial methanotroph 'Candidatus Methylacidiphilum kamchatkense' strain Kam1 and comparison with its closest relatives.</title>
        <authorList>
            <person name="Kruse T."/>
            <person name="Ratnadevi C.M."/>
            <person name="Erikstad H.A."/>
            <person name="Birkeland N.K."/>
        </authorList>
    </citation>
    <scope>NUCLEOTIDE SEQUENCE</scope>
    <source>
        <strain evidence="2">Kam1</strain>
    </source>
</reference>
<sequence length="60" mass="6926">MKIVKALLVVLAFILLFFAPHLTHLFERTQRQVVENKAIENGLERMQKEQQAKIPSPSQP</sequence>
<dbReference type="Proteomes" id="UP000315925">
    <property type="component" value="Chromosome"/>
</dbReference>
<reference evidence="1 3" key="1">
    <citation type="submission" date="2014-08" db="EMBL/GenBank/DDBJ databases">
        <title>Methylacidiphilum kamchatkense strain Kam1 draft genome sequence.</title>
        <authorList>
            <person name="Birkeland N.-K."/>
            <person name="Erikstad H.A."/>
        </authorList>
    </citation>
    <scope>NUCLEOTIDE SEQUENCE [LARGE SCALE GENOMIC DNA]</scope>
    <source>
        <strain evidence="1 3">Kam1</strain>
    </source>
</reference>
<gene>
    <name evidence="1" type="ORF">A946_07275</name>
    <name evidence="2" type="ORF">kam1_1076</name>
</gene>
<dbReference type="AlphaFoldDB" id="A0A0C1RTL0"/>
<dbReference type="KEGG" id="mkc:kam1_1076"/>
<accession>A0A0C1RTL0</accession>
<dbReference type="EMBL" id="CP037899">
    <property type="protein sequence ID" value="QDQ42306.1"/>
    <property type="molecule type" value="Genomic_DNA"/>
</dbReference>
<evidence type="ECO:0000313" key="1">
    <source>
        <dbReference type="EMBL" id="KIE58296.1"/>
    </source>
</evidence>
<dbReference type="OrthoDB" id="199990at2"/>
<evidence type="ECO:0000313" key="3">
    <source>
        <dbReference type="Proteomes" id="UP000031594"/>
    </source>
</evidence>
<dbReference type="EMBL" id="JQNX01000005">
    <property type="protein sequence ID" value="KIE58296.1"/>
    <property type="molecule type" value="Genomic_DNA"/>
</dbReference>
<protein>
    <submittedName>
        <fullName evidence="2">Uncharacterized protein</fullName>
    </submittedName>
</protein>
<evidence type="ECO:0000313" key="2">
    <source>
        <dbReference type="EMBL" id="QDQ42306.1"/>
    </source>
</evidence>
<name>A0A0C1RTL0_9BACT</name>
<reference evidence="4" key="3">
    <citation type="submission" date="2019-03" db="EMBL/GenBank/DDBJ databases">
        <title>Complete genome of Methylacidiphilum kamchatkense Kam1.</title>
        <authorList>
            <person name="Kruse T."/>
            <person name="Murarilal Ratnadevi C."/>
            <person name="Erikstad H.-A."/>
            <person name="Birkeland N.-K."/>
        </authorList>
    </citation>
    <scope>NUCLEOTIDE SEQUENCE [LARGE SCALE GENOMIC DNA]</scope>
    <source>
        <strain evidence="4">kam1</strain>
    </source>
</reference>
<organism evidence="2 4">
    <name type="scientific">Methylacidiphilum kamchatkense Kam1</name>
    <dbReference type="NCBI Taxonomy" id="1202785"/>
    <lineage>
        <taxon>Bacteria</taxon>
        <taxon>Pseudomonadati</taxon>
        <taxon>Verrucomicrobiota</taxon>
        <taxon>Methylacidiphilae</taxon>
        <taxon>Methylacidiphilales</taxon>
        <taxon>Methylacidiphilaceae</taxon>
        <taxon>Methylacidiphilum (ex Ratnadevi et al. 2023)</taxon>
    </lineage>
</organism>
<proteinExistence type="predicted"/>
<evidence type="ECO:0000313" key="4">
    <source>
        <dbReference type="Proteomes" id="UP000315925"/>
    </source>
</evidence>
<dbReference type="Proteomes" id="UP000031594">
    <property type="component" value="Unassembled WGS sequence"/>
</dbReference>